<name>A0A553ICK1_9PEZI</name>
<feature type="region of interest" description="Disordered" evidence="1">
    <location>
        <begin position="583"/>
        <end position="605"/>
    </location>
</feature>
<accession>A0A553ICK1</accession>
<sequence length="766" mass="86491">MPQHALDIGRCHCRTARQRYHIKSSTPIPWDARWNTPSPIQAPTLDPGSDFASDMDVSEDSNEYSHEDSYQDSSEDSSEDSTENLLINLPFHGHEEHEDEEVDDEQDQDELSQPLHHSYDYNSNPMVLDELELVAVAPEFNGPPSVPEIIDLTAPPDPEELDPENGGIDDESPEEQVPDISSYRLNLTTLSQRYNIYAAAYAEVIHICRVQSCVDHALPAHPDLVLKPPRSKEAAKVGGYLDPQQPHKINHLIMGDLGDEEILLLACDDGDVLAYYTSQIETALLHLKSSATLNNAIPVKPFFHQNVGISAWGLAIHKKSRLVAVGNNNHEVHVFALALTDPQYTSPVIREQPRRGLFLSIRKNSDGRLLDMSEPFGQSEFIGNADVGLLFRQRQDAYRFILETGAQGNNIPNIAFGSNSEGDAVDILAVDIAGQLWVMNIWSMRGVRNRCFEGLHTLHYKSKFYRNFRRRIRNQPPRGWGVLVLPASSFLPTNTFRESLGLNPAEAVYVKKPEYGYYIGTEKAIKHVKDNSTRHPWVRENKCQRFDTLPEWQSSDLLSEWYDPGEDCDEKWAAVQDKAADKSSEIPLLSRRREEESPQLPVTDGSSVMRTYEMDIELMGGEDNTGIMFTGSIYQNKPPRAIFPGVHFPIERLANLLHVPELSLVVAGSLCGRVVLITLTRPTSPHYSFKRGFRIEAILPKRIDEDNHLRPICPLLGVAIGPIPSAGLHGRLLGERRYRLMLHYYDHRILSYEVYRNMMTSELSVI</sequence>
<comment type="caution">
    <text evidence="2">The sequence shown here is derived from an EMBL/GenBank/DDBJ whole genome shotgun (WGS) entry which is preliminary data.</text>
</comment>
<dbReference type="EMBL" id="VFLP01000004">
    <property type="protein sequence ID" value="TRX97923.1"/>
    <property type="molecule type" value="Genomic_DNA"/>
</dbReference>
<dbReference type="Proteomes" id="UP000319160">
    <property type="component" value="Unassembled WGS sequence"/>
</dbReference>
<proteinExistence type="predicted"/>
<evidence type="ECO:0000256" key="1">
    <source>
        <dbReference type="SAM" id="MobiDB-lite"/>
    </source>
</evidence>
<keyword evidence="3" id="KW-1185">Reference proteome</keyword>
<gene>
    <name evidence="2" type="ORF">FHL15_001133</name>
</gene>
<evidence type="ECO:0000313" key="3">
    <source>
        <dbReference type="Proteomes" id="UP000319160"/>
    </source>
</evidence>
<reference evidence="3" key="1">
    <citation type="submission" date="2019-06" db="EMBL/GenBank/DDBJ databases">
        <title>Draft genome sequence of the griseofulvin-producing fungus Xylaria cubensis strain G536.</title>
        <authorList>
            <person name="Mead M.E."/>
            <person name="Raja H.A."/>
            <person name="Steenwyk J.L."/>
            <person name="Knowles S.L."/>
            <person name="Oberlies N.H."/>
            <person name="Rokas A."/>
        </authorList>
    </citation>
    <scope>NUCLEOTIDE SEQUENCE [LARGE SCALE GENOMIC DNA]</scope>
    <source>
        <strain evidence="3">G536</strain>
    </source>
</reference>
<dbReference type="OrthoDB" id="5591786at2759"/>
<feature type="compositionally biased region" description="Acidic residues" evidence="1">
    <location>
        <begin position="157"/>
        <end position="177"/>
    </location>
</feature>
<protein>
    <submittedName>
        <fullName evidence="2">Uncharacterized protein</fullName>
    </submittedName>
</protein>
<dbReference type="AlphaFoldDB" id="A0A553ICK1"/>
<dbReference type="STRING" id="2512241.A0A553ICK1"/>
<evidence type="ECO:0000313" key="2">
    <source>
        <dbReference type="EMBL" id="TRX97923.1"/>
    </source>
</evidence>
<dbReference type="InterPro" id="IPR014839">
    <property type="entry name" value="Crt10"/>
</dbReference>
<organism evidence="2 3">
    <name type="scientific">Xylaria flabelliformis</name>
    <dbReference type="NCBI Taxonomy" id="2512241"/>
    <lineage>
        <taxon>Eukaryota</taxon>
        <taxon>Fungi</taxon>
        <taxon>Dikarya</taxon>
        <taxon>Ascomycota</taxon>
        <taxon>Pezizomycotina</taxon>
        <taxon>Sordariomycetes</taxon>
        <taxon>Xylariomycetidae</taxon>
        <taxon>Xylariales</taxon>
        <taxon>Xylariaceae</taxon>
        <taxon>Xylaria</taxon>
    </lineage>
</organism>
<dbReference type="Pfam" id="PF08728">
    <property type="entry name" value="CRT10"/>
    <property type="match status" value="1"/>
</dbReference>
<feature type="region of interest" description="Disordered" evidence="1">
    <location>
        <begin position="95"/>
        <end position="121"/>
    </location>
</feature>
<feature type="compositionally biased region" description="Acidic residues" evidence="1">
    <location>
        <begin position="73"/>
        <end position="82"/>
    </location>
</feature>
<feature type="compositionally biased region" description="Acidic residues" evidence="1">
    <location>
        <begin position="97"/>
        <end position="110"/>
    </location>
</feature>
<feature type="region of interest" description="Disordered" evidence="1">
    <location>
        <begin position="27"/>
        <end position="82"/>
    </location>
</feature>
<feature type="region of interest" description="Disordered" evidence="1">
    <location>
        <begin position="156"/>
        <end position="177"/>
    </location>
</feature>